<dbReference type="Gene3D" id="2.60.120.380">
    <property type="match status" value="1"/>
</dbReference>
<evidence type="ECO:0000256" key="1">
    <source>
        <dbReference type="ARBA" id="ARBA00022729"/>
    </source>
</evidence>
<feature type="signal peptide" evidence="2">
    <location>
        <begin position="1"/>
        <end position="20"/>
    </location>
</feature>
<name>A0ABS7Y1R0_9FLAO</name>
<organism evidence="4 5">
    <name type="scientific">Winogradskyella vincentii</name>
    <dbReference type="NCBI Taxonomy" id="2877122"/>
    <lineage>
        <taxon>Bacteria</taxon>
        <taxon>Pseudomonadati</taxon>
        <taxon>Bacteroidota</taxon>
        <taxon>Flavobacteriia</taxon>
        <taxon>Flavobacteriales</taxon>
        <taxon>Flavobacteriaceae</taxon>
        <taxon>Winogradskyella</taxon>
    </lineage>
</organism>
<dbReference type="Pfam" id="PF18962">
    <property type="entry name" value="Por_Secre_tail"/>
    <property type="match status" value="1"/>
</dbReference>
<comment type="caution">
    <text evidence="4">The sequence shown here is derived from an EMBL/GenBank/DDBJ whole genome shotgun (WGS) entry which is preliminary data.</text>
</comment>
<keyword evidence="5" id="KW-1185">Reference proteome</keyword>
<dbReference type="Proteomes" id="UP001198402">
    <property type="component" value="Unassembled WGS sequence"/>
</dbReference>
<accession>A0ABS7Y1R0</accession>
<evidence type="ECO:0000313" key="4">
    <source>
        <dbReference type="EMBL" id="MCA0152772.1"/>
    </source>
</evidence>
<reference evidence="5" key="1">
    <citation type="submission" date="2023-07" db="EMBL/GenBank/DDBJ databases">
        <authorList>
            <person name="Yue Y."/>
        </authorList>
    </citation>
    <scope>NUCLEOTIDE SEQUENCE [LARGE SCALE GENOMIC DNA]</scope>
    <source>
        <strain evidence="5">2Y89</strain>
    </source>
</reference>
<proteinExistence type="predicted"/>
<protein>
    <submittedName>
        <fullName evidence="4">T9SS type A sorting domain-containing protein</fullName>
    </submittedName>
</protein>
<evidence type="ECO:0000256" key="2">
    <source>
        <dbReference type="SAM" id="SignalP"/>
    </source>
</evidence>
<evidence type="ECO:0000259" key="3">
    <source>
        <dbReference type="Pfam" id="PF18962"/>
    </source>
</evidence>
<feature type="chain" id="PRO_5045799087" evidence="2">
    <location>
        <begin position="21"/>
        <end position="457"/>
    </location>
</feature>
<sequence>MKKITLFFLMALMCSFTAMAQFTFPLDTGMYQTTGPTPIVVVAVNDAGNAAGVPGVVYDTFTVTYDWSDPGTSDPWSSEEALNFTTTAGTTLVDPPTSGGASSGASTTLTFSGAIPGGAYDPSVDGFLELGLFRSYSAPADITNISVTIFPVPTCTSPAATAVAVDNCGSAQFSIDVDVTSLGDATSVTISNNAGVAPTTVSATGMVTVGPFPAGPGGVVDLTLEHDQDNVCNVDLGSFDDSCTGLPPITSATFNLGCAQSDTTTLTFNPGNIFWVEINLSGGCADLTVDTNTSTGIDSEVGLYDATGALIGNDDDGGDGLLSLFSAGALADGTYYMVASAFNTTFGATDFGVTTSDTSTSGNLVMTATSGAVLSTSDIEEQASFSYYPNPVNNTLTLNAQNNIENVRMYNMLGQEVMNVKPQTLDSELDLSRLETGTYFVQVTIVNVTKTVRVVKQ</sequence>
<feature type="domain" description="Secretion system C-terminal sorting" evidence="3">
    <location>
        <begin position="388"/>
        <end position="451"/>
    </location>
</feature>
<dbReference type="NCBIfam" id="TIGR04183">
    <property type="entry name" value="Por_Secre_tail"/>
    <property type="match status" value="1"/>
</dbReference>
<gene>
    <name evidence="4" type="ORF">LBV24_06060</name>
</gene>
<keyword evidence="1 2" id="KW-0732">Signal</keyword>
<dbReference type="RefSeq" id="WP_224477706.1">
    <property type="nucleotide sequence ID" value="NZ_JAIUJS010000003.1"/>
</dbReference>
<evidence type="ECO:0000313" key="5">
    <source>
        <dbReference type="Proteomes" id="UP001198402"/>
    </source>
</evidence>
<dbReference type="InterPro" id="IPR026444">
    <property type="entry name" value="Secre_tail"/>
</dbReference>
<dbReference type="EMBL" id="JAIUJS010000003">
    <property type="protein sequence ID" value="MCA0152772.1"/>
    <property type="molecule type" value="Genomic_DNA"/>
</dbReference>